<organism evidence="1 2">
    <name type="scientific">Cupriavidus yeoncheonensis</name>
    <dbReference type="NCBI Taxonomy" id="1462994"/>
    <lineage>
        <taxon>Bacteria</taxon>
        <taxon>Pseudomonadati</taxon>
        <taxon>Pseudomonadota</taxon>
        <taxon>Betaproteobacteria</taxon>
        <taxon>Burkholderiales</taxon>
        <taxon>Burkholderiaceae</taxon>
        <taxon>Cupriavidus</taxon>
    </lineage>
</organism>
<protein>
    <submittedName>
        <fullName evidence="1">Uncharacterized protein</fullName>
    </submittedName>
</protein>
<accession>A0A916IT28</accession>
<evidence type="ECO:0000313" key="1">
    <source>
        <dbReference type="EMBL" id="CAG2140189.1"/>
    </source>
</evidence>
<dbReference type="Proteomes" id="UP000672934">
    <property type="component" value="Unassembled WGS sequence"/>
</dbReference>
<evidence type="ECO:0000313" key="2">
    <source>
        <dbReference type="Proteomes" id="UP000672934"/>
    </source>
</evidence>
<sequence>MARIVAAMAVHGQRKIPAAIFSTRIPSILHDWVIWRAGNRREKAIEQFRAWLQELVRQEAAAAGSAAPGNARMYHS</sequence>
<proteinExistence type="predicted"/>
<reference evidence="1" key="1">
    <citation type="submission" date="2021-03" db="EMBL/GenBank/DDBJ databases">
        <authorList>
            <person name="Peeters C."/>
        </authorList>
    </citation>
    <scope>NUCLEOTIDE SEQUENCE</scope>
    <source>
        <strain evidence="1">LMG 31506</strain>
    </source>
</reference>
<name>A0A916IT28_9BURK</name>
<dbReference type="EMBL" id="CAJPUY010000007">
    <property type="protein sequence ID" value="CAG2140189.1"/>
    <property type="molecule type" value="Genomic_DNA"/>
</dbReference>
<gene>
    <name evidence="1" type="ORF">LMG31506_02229</name>
</gene>
<keyword evidence="2" id="KW-1185">Reference proteome</keyword>
<dbReference type="AlphaFoldDB" id="A0A916IT28"/>
<comment type="caution">
    <text evidence="1">The sequence shown here is derived from an EMBL/GenBank/DDBJ whole genome shotgun (WGS) entry which is preliminary data.</text>
</comment>